<feature type="region of interest" description="Disordered" evidence="1">
    <location>
        <begin position="129"/>
        <end position="166"/>
    </location>
</feature>
<gene>
    <name evidence="2" type="ORF">U6N30_25950</name>
</gene>
<name>A0ABZ1AXK8_9ACTN</name>
<reference evidence="2 3" key="1">
    <citation type="submission" date="2023-12" db="EMBL/GenBank/DDBJ databases">
        <title>Blastococcus brunescens sp. nov., an actonobacterium isolated from sandstone collected in sahara desert.</title>
        <authorList>
            <person name="Gtari M."/>
            <person name="Ghodhbane F."/>
        </authorList>
    </citation>
    <scope>NUCLEOTIDE SEQUENCE [LARGE SCALE GENOMIC DNA]</scope>
    <source>
        <strain evidence="2 3">BMG 8361</strain>
    </source>
</reference>
<evidence type="ECO:0008006" key="4">
    <source>
        <dbReference type="Google" id="ProtNLM"/>
    </source>
</evidence>
<proteinExistence type="predicted"/>
<feature type="compositionally biased region" description="Low complexity" evidence="1">
    <location>
        <begin position="153"/>
        <end position="166"/>
    </location>
</feature>
<evidence type="ECO:0000256" key="1">
    <source>
        <dbReference type="SAM" id="MobiDB-lite"/>
    </source>
</evidence>
<keyword evidence="3" id="KW-1185">Reference proteome</keyword>
<evidence type="ECO:0000313" key="2">
    <source>
        <dbReference type="EMBL" id="WRL63194.1"/>
    </source>
</evidence>
<organism evidence="2 3">
    <name type="scientific">Blastococcus brunescens</name>
    <dbReference type="NCBI Taxonomy" id="1564165"/>
    <lineage>
        <taxon>Bacteria</taxon>
        <taxon>Bacillati</taxon>
        <taxon>Actinomycetota</taxon>
        <taxon>Actinomycetes</taxon>
        <taxon>Geodermatophilales</taxon>
        <taxon>Geodermatophilaceae</taxon>
        <taxon>Blastococcus</taxon>
    </lineage>
</organism>
<dbReference type="RefSeq" id="WP_324274530.1">
    <property type="nucleotide sequence ID" value="NZ_CP141261.1"/>
</dbReference>
<dbReference type="Proteomes" id="UP001324287">
    <property type="component" value="Chromosome"/>
</dbReference>
<dbReference type="EMBL" id="CP141261">
    <property type="protein sequence ID" value="WRL63194.1"/>
    <property type="molecule type" value="Genomic_DNA"/>
</dbReference>
<evidence type="ECO:0000313" key="3">
    <source>
        <dbReference type="Proteomes" id="UP001324287"/>
    </source>
</evidence>
<accession>A0ABZ1AXK8</accession>
<protein>
    <recommendedName>
        <fullName evidence="4">PAS domain-containing protein</fullName>
    </recommendedName>
</protein>
<sequence>MSPLVALVVGLVLGGVAAATVILSRRRAFDGPTADDTVVGLPEAAFARRLLDLMDPAVVLVDVDDAILLANPSARALGIVRGSRLLVPDLLTLVQTVRSGGSRRADVRLPGDLAGSGPRLMGVHGVRLHSGTAPLPDRSPWCCRTSPRRGAPRRSGGTSSPTSGTS</sequence>